<feature type="compositionally biased region" description="Basic and acidic residues" evidence="10">
    <location>
        <begin position="4227"/>
        <end position="4237"/>
    </location>
</feature>
<dbReference type="InterPro" id="IPR012099">
    <property type="entry name" value="Midasin"/>
</dbReference>
<name>A0A317SVD5_9PEZI</name>
<evidence type="ECO:0000256" key="10">
    <source>
        <dbReference type="SAM" id="MobiDB-lite"/>
    </source>
</evidence>
<keyword evidence="6 9" id="KW-0067">ATP-binding</keyword>
<dbReference type="PIRSF" id="PIRSF010340">
    <property type="entry name" value="Midasin"/>
    <property type="match status" value="1"/>
</dbReference>
<dbReference type="CDD" id="cd01460">
    <property type="entry name" value="vWA_midasin"/>
    <property type="match status" value="1"/>
</dbReference>
<dbReference type="STRING" id="42249.A0A317SVD5"/>
<keyword evidence="13" id="KW-1185">Reference proteome</keyword>
<dbReference type="InterPro" id="IPR036465">
    <property type="entry name" value="vWFA_dom_sf"/>
</dbReference>
<feature type="compositionally biased region" description="Acidic residues" evidence="10">
    <location>
        <begin position="4113"/>
        <end position="4127"/>
    </location>
</feature>
<dbReference type="SUPFAM" id="SSF52540">
    <property type="entry name" value="P-loop containing nucleoside triphosphate hydrolases"/>
    <property type="match status" value="6"/>
</dbReference>
<evidence type="ECO:0000313" key="13">
    <source>
        <dbReference type="Proteomes" id="UP000246991"/>
    </source>
</evidence>
<dbReference type="InterPro" id="IPR041190">
    <property type="entry name" value="Midasin_AAA_lid_5"/>
</dbReference>
<accession>A0A317SVD5</accession>
<evidence type="ECO:0000256" key="7">
    <source>
        <dbReference type="ARBA" id="ARBA00023186"/>
    </source>
</evidence>
<dbReference type="CDD" id="cd00009">
    <property type="entry name" value="AAA"/>
    <property type="match status" value="3"/>
</dbReference>
<dbReference type="InterPro" id="IPR025662">
    <property type="entry name" value="Sigma_54_int_dom_ATP-bd_1"/>
</dbReference>
<gene>
    <name evidence="12" type="ORF">C7212DRAFT_358332</name>
</gene>
<dbReference type="PANTHER" id="PTHR48103:SF2">
    <property type="entry name" value="MIDASIN"/>
    <property type="match status" value="1"/>
</dbReference>
<sequence>MPFLADIAEEFLLCPGPDETSPEFLTTMERLSDELRSEELSAVGHGERSLDTLLSLYRLLCFRRKAFLGLVDANVLYGLVRHKCLPIRYLSVRILSIYLGAADRAQELMFSGFGVGGTTEEKVLGLWEGREVDYGFLTLLEGERLEKLSKDLETARLVNGQQEMRTGHSRMINSSDLSPLTADLCGVLLPRLRGPPSQPPSIVDTHTTRKNISSIARALRSPQSVLITGQSGSGKTYLVHQIAHVLNNMDGMISIHLGDQTDAKLLIGAYTTAGALGSFEWRAGVLTTAVREGRWVVVEDIDQAPKDVLSVLLPLMERGELVIPSRGEKITAARGFKLIATIRTASAIKSDVVIMNSLGSRLWERVNVEMPSGEELNTIIDSRFPLLAGISPTLMDVYHAVQKTYTEPSFFAISKTNLGRLISPRDLMKWCRRIHALYISAGVATSHEPLSDGVFDEIFMEAVDCFAGSLQTKEARTLIVQRVASSMHIPSQRIDLFLEGGHIPGYSDSERMLVVGRAKLKKRIKELAGLKRRRGYAQARPFATTNHAARLLEQIGVAIRLAEPVLLVGETGTGKTTVVQQLADMMRFHLTVINLSQQTESGDLLGGFKPVDLKTLALPLKERFNDLFEKTFSLKRNKRFLDAMNKFWSRQQWNRVVTLWGEAVKMANQLFVTPRVAESEDKPAKKRKLGDMDRPVLQAEWINFANDLSTLEKHNSQLAKRFAFSFVEGSLVKAARNGDWVLLDEINLAAADTLESIADLLKDGGGGSILLSEKGDVERVKAHPDFRILACMNPATDVGKRDLPPGLRSRFTELYVSSPDQELSSLLAIIREHLGNLAVGDEAAVADIANVYKEAKRLSEEQQLVDGANHRPHYSIRTLTRTLSYVFEIAPVYGLRRGLYEGFCMSFLTLLDQPSEGILLPVIEKYILGRHKNVRSLISQIPRRPGANYVLFEHYWMRKGAYPIEEQPHYIMPPSVRRNMLNLVRATATRRFPVLIQGPTSSGKTSMIEYLAKITGQKFVRINNHEHTDLQEYLGSYISDDDGQLRFQEGILVKALREGHWIVLDELNLAPTDVLEALNRLLDDNRELLVTETQEVVKPHEDFMLFATQNPPGLYGGRKVLSRAFRNRFLELHFDDIPGDELRTILEGRCQIPPSRCKAIVAVYRELALIRQTTRLFEQKNSFATLRDLFRWANRQVGRDDQSYQSLANDGYMLLAERVRDEKEKLTVKEIIERVMRVKIDNSSLYSPESIPGYHHHMHKFPGAGGGIVWTNAMRRLYALVANALHNNEPVLLVGETGCGKTTVCQMLADALGKSLFVVNAHQNTETGDIIGAQRPIRNRQAYLCQLTEDLLAVLREHSSTEIADNDLTALLRAYDALEQDVAARIPDDARARIQTNRKRTKALFEWVDGSLIQAMKSGQLFLLDEISLADDSVLERLNSVLEPARGILLAEKGANESEITAANGFQFMATMNPGGDYGKKELSPALRNRFTEIWVPSMSDPEDILHIYARAMVDSSSSPAISIRDVLAWNPASGLLHGAALVFIDGIGANPSGGLSIASDDLEKKKRQCVSELSELCGEDLSQIYNQPITASAGDEVLQLGPFSLRNNKGAAVDVSESFNMTAPVTAKNAMRVVRAMHPGVEASGHSLTRINLSEQTDLMDLFGSDVPVEGGQSGEFAWRDAPFLRAMQAGHWSVLEGLNACLDHRGETYISELDLFAAQNPHQQGGGRKGLPASFVNRFTVVYVDTLGLNPSVYPKYVSKVIEFMVLLDREVSQKKSFASLGGPWEFNLRDTLRWLGLLSSPARFMAAGEPEEFLGIIKHRFRTAKDKESVDALFGRVFGSKPGRRHLYYQLSKEYLQVGHACLSRRSDLCFVSPQNLAILKRNLPVMETIMTAIVQETPCILVGPSGVGKSSLLKLLASIAGVELDEIAINSDIDATDIVGGFEQVDVTRKISKIFAQFDCYLKDSAVKYFCGHEYPGPLQMALALYERIKSSNARLGIDSLRHLVTELRLLEDEYGFGMFYPFINNFEEVIAKAHEATNAGFEWVDGMLIDAIEQGRWLVLDNANLCSPSVLDRLNSLLEPNGCLIVSEHNDKDGRPKIVHPRPGFRLFLTMDPDHGELSRAMRNRGIEVFMDPPPMDKGAEEDDRERKEIAKYSPSTESSMGIYRIMSKLLNNDIDTLERTETDMALLSRWRDHIGSSSTELTARRMGILQDAVNIYLDLYKWVWPLWEDRMEYHAKLLSAVYEFKEPQPINLPRNTPLMSLGAKASDREAGHLQRTLEWTAYMRVYDCMRGILEIGQVEEGIIQKATATTIEGLRGMRFLEISASKQELPPLVSKANLHLPIFEFLSTVREELYNWADTRTRDSAFLKRMCEDKKLQNSLLHILELLRLWHDIVILSNAPGNRLDESVLYVYVELFEEWAKSSGDILPPTLMQPIGQALDGFRAPFQLITGFSMELMWNAMRPSVPASLVAWTAYDKLKEIADRFDAVTLRFKGSFEVVAFLKGSLITALTDVLTLSDADNIRKLIEGLEAEIARLEKSQALTKPEQPELAFRASFDYLFRFRALRVAVHPNGAKALIWTSWLPGTKHRAPHQVRQSAVGQMSQLNIDLKTFSKQLFLNIRDVTSDRALQLTQLLVAKIHKIITLHAEFYDGEMYAQVTSSFDIISRALLGETEGLSRTSSLPLSPTSNDKFRTVVDAHFTPAIGAVCSDLSQFGTVTSEHLGSAWAHYALGCLKLYVPSCAFDPAMKFKGDISARIEAENIFESRFTGQANVFQLQYLRSQIEGLGVEPPISLMERPEESKMAQLQGDFSTLLKVVVQSNLHERLLPSILGRSHENLSQIAERLKRNYTTYKDLVDPVLGFLYSLKLGLGLAAIETEKSGHVESLLIPDVEEDITLDHFVSGGNQDDAQLFLLWRFATRRAVEGFEGLDKKSHAIINRILFHFFDNWKAKTVEEQEKAVADASLYRYEGGEEGHNEQGPKAMFPDYEREVENAGKPAAGHRYLAVKLAECHSALYLPGDNLACDLASLIRRGVSAFVKSVRKTDGFPAPQEKLEAFLPAIVLSLSEASKWIDGREEKPSSKTYDFYTDENLAQAQRLVDTIEKCQARLQILIDTWPENVTLQDALGTCQEILSFPNDSPVAKFLPKIERLHESLNEWQSVASSQYSVTEHYDALTQLIINWRRLELTTWPRLFDLEDEKCRVDADSWWFYVFENVIANPARLSGAGEHLNILQLVSTLSAFIASSSIGQFPGRLHLLQTFEKHVLHLSEENSEVLSIQKGLKNLITYYSQYVPMARDFLIKQRKTFEKMVSEVALLASWKDTNIIALRDSAKRSHYKLYKVVKKYREALARPIRPLIEGGMPSEEDRDVISVPGILPQLDINIELVKEIYEKRVQRWDSRPTRLTDPAATVQMMQRVSQSGVVDVASWLKSFSTSIISIMKELQAETPGTLTETNKPEVKHLKTRKRKAFTDTLKELRHMGLKSNLSSSQLQKQSTLEAVLTATETVQVGNDGNESCYFLRVLELLPKIRRSAAEPTPDLTGPEVARSVGYIEHMFSMILEQRDVISSSLRDLRSVQRVVERYKALSNLGIGHPDLYGNSSIIPGEYFNVRKKFLWLPETLGLAIELLRIHTDFSGIKFEDAKVFFEKSREVATNLNTSFKKELAIHDGVWEHSAMTLMDRALGSLRGMNSKAENLGRERPEISYIIHPITSLLSLECQPRAPANADPSVSLQIIDASLWGLCDQVFVSLQKLKDSRTSYPPSPQKTGWLAQCHSASASNMRSLHMGDITLKAAETLSLVSRLQPFDTTTTTSQAARALFAAYYPIVQEYTNICQEALQEALGLHYVTSRTAYILCKSATTLLTKGFCMPEEEQSEEAGGTNGLESGTGLGEGEGADDISKDIKADEDLSDLAQEKNREEREKEIENEKDAVDIEGEMEGELDDMSSKGEDDDGEGSSNEKEDDMDEETGDVDDLGATAVDEKLWDGKGEDNAKEKEGGETRDGENRGENIEAKKESNENQHGPEGKEGEPEIEDASDGEGEGADEEDEVRPETAKGMDSHDLELDGDEKGNEDSDLNTDDLSDVADEEEPMQKDEGKDWKKENPEDGEQAEESGEEVPEDHEQNSPLQTYEEQNEAQAHDAGVDQQDSQEAKLSEPPETNGANADQEQGQKLGQASRQDASLQNDNQVPEDEHLKEEQEPFRKVGDVLEKWHRNRREILGAHRDTEHPQVDNMELDDPEFEHLPDEETATNTQALGAATEEQAHSLDDLMAIDSGTARPQETLEDVEPDPRGDSATDDEMKDSRDRDVDNPDSAEECSLGAIIGNPLEPKSREQILPMEDAEYDLDAEDMDMADKELEGGDSSPSQLVNGRSWAESRELWRKHEQSTKDLSMGLCEQLRLILEPTLATKMRGDFRTGKRLNMRRIIPYIASQYKKDKIWMRRTKPSKRQYQVMIALDDSKSMAESNSVNLAFETVTLVAKALSQLEAGQISIVSFGEITRLIHPFEHPFTSESGAKIFQSFTFDQPKTNVKTLVEKSLSIFESARTNSNAGLWQLEIIVSDGVCEDHDTLRRLVRKAQEEKIMIVFVIVDSVRESSILVLEGVRFERDENGGMELKMYKYLDSFPFGFYLVVSDIKELPGVLALALRQWLAEIVDATIM</sequence>
<feature type="compositionally biased region" description="Basic and acidic residues" evidence="10">
    <location>
        <begin position="3987"/>
        <end position="4037"/>
    </location>
</feature>
<dbReference type="PROSITE" id="PS50234">
    <property type="entry name" value="VWFA"/>
    <property type="match status" value="1"/>
</dbReference>
<comment type="caution">
    <text evidence="12">The sequence shown here is derived from an EMBL/GenBank/DDBJ whole genome shotgun (WGS) entry which is preliminary data.</text>
</comment>
<evidence type="ECO:0000256" key="9">
    <source>
        <dbReference type="PIRNR" id="PIRNR010340"/>
    </source>
</evidence>
<dbReference type="EMBL" id="PYWC01000016">
    <property type="protein sequence ID" value="PWW78362.1"/>
    <property type="molecule type" value="Genomic_DNA"/>
</dbReference>
<feature type="compositionally biased region" description="Polar residues" evidence="10">
    <location>
        <begin position="4168"/>
        <end position="4195"/>
    </location>
</feature>
<feature type="compositionally biased region" description="Acidic residues" evidence="10">
    <location>
        <begin position="3940"/>
        <end position="3981"/>
    </location>
</feature>
<feature type="compositionally biased region" description="Basic and acidic residues" evidence="10">
    <location>
        <begin position="4058"/>
        <end position="4080"/>
    </location>
</feature>
<comment type="subcellular location">
    <subcellularLocation>
        <location evidence="1">Nucleus</location>
        <location evidence="1">Nucleolus</location>
    </subcellularLocation>
    <subcellularLocation>
        <location evidence="2">Nucleus</location>
        <location evidence="2">Nucleoplasm</location>
    </subcellularLocation>
</comment>
<dbReference type="Gene3D" id="3.40.50.300">
    <property type="entry name" value="P-loop containing nucleotide triphosphate hydrolases"/>
    <property type="match status" value="6"/>
</dbReference>
<dbReference type="Pfam" id="PF17867">
    <property type="entry name" value="AAA_lid_7"/>
    <property type="match status" value="3"/>
</dbReference>
<feature type="domain" description="VWFA" evidence="11">
    <location>
        <begin position="4459"/>
        <end position="4661"/>
    </location>
</feature>
<dbReference type="PANTHER" id="PTHR48103">
    <property type="entry name" value="MIDASIN-RELATED"/>
    <property type="match status" value="1"/>
</dbReference>
<dbReference type="InterPro" id="IPR011704">
    <property type="entry name" value="ATPase_dyneun-rel_AAA"/>
</dbReference>
<evidence type="ECO:0000256" key="6">
    <source>
        <dbReference type="ARBA" id="ARBA00022840"/>
    </source>
</evidence>
<dbReference type="GO" id="GO:0030687">
    <property type="term" value="C:preribosome, large subunit precursor"/>
    <property type="evidence" value="ECO:0007669"/>
    <property type="project" value="TreeGrafter"/>
</dbReference>
<dbReference type="InterPro" id="IPR002035">
    <property type="entry name" value="VWF_A"/>
</dbReference>
<dbReference type="GO" id="GO:0005730">
    <property type="term" value="C:nucleolus"/>
    <property type="evidence" value="ECO:0007669"/>
    <property type="project" value="UniProtKB-SubCell"/>
</dbReference>
<dbReference type="Proteomes" id="UP000246991">
    <property type="component" value="Unassembled WGS sequence"/>
</dbReference>
<feature type="compositionally biased region" description="Basic and acidic residues" evidence="10">
    <location>
        <begin position="4198"/>
        <end position="4214"/>
    </location>
</feature>
<feature type="compositionally biased region" description="Basic and acidic residues" evidence="10">
    <location>
        <begin position="3905"/>
        <end position="3939"/>
    </location>
</feature>
<feature type="region of interest" description="Disordered" evidence="10">
    <location>
        <begin position="4227"/>
        <end position="4325"/>
    </location>
</feature>
<dbReference type="GO" id="GO:0005524">
    <property type="term" value="F:ATP binding"/>
    <property type="evidence" value="ECO:0007669"/>
    <property type="project" value="UniProtKB-KW"/>
</dbReference>
<dbReference type="InterPro" id="IPR027417">
    <property type="entry name" value="P-loop_NTPase"/>
</dbReference>
<keyword evidence="8 9" id="KW-0539">Nucleus</keyword>
<dbReference type="GO" id="GO:0000055">
    <property type="term" value="P:ribosomal large subunit export from nucleus"/>
    <property type="evidence" value="ECO:0007669"/>
    <property type="project" value="TreeGrafter"/>
</dbReference>
<dbReference type="GO" id="GO:0005654">
    <property type="term" value="C:nucleoplasm"/>
    <property type="evidence" value="ECO:0007669"/>
    <property type="project" value="UniProtKB-SubCell"/>
</dbReference>
<dbReference type="FunFam" id="3.40.50.300:FF:000142">
    <property type="entry name" value="Midasin"/>
    <property type="match status" value="1"/>
</dbReference>
<comment type="similarity">
    <text evidence="3 9">Belongs to the midasin family.</text>
</comment>
<dbReference type="InterPro" id="IPR040848">
    <property type="entry name" value="AAA_lid_7"/>
</dbReference>
<protein>
    <recommendedName>
        <fullName evidence="4 9">Midasin</fullName>
    </recommendedName>
</protein>
<dbReference type="FunFam" id="3.40.50.300:FF:001368">
    <property type="entry name" value="Midasin"/>
    <property type="match status" value="1"/>
</dbReference>
<evidence type="ECO:0000256" key="1">
    <source>
        <dbReference type="ARBA" id="ARBA00004604"/>
    </source>
</evidence>
<keyword evidence="7 9" id="KW-0143">Chaperone</keyword>
<proteinExistence type="inferred from homology"/>
<organism evidence="12 13">
    <name type="scientific">Tuber magnatum</name>
    <name type="common">white Piedmont truffle</name>
    <dbReference type="NCBI Taxonomy" id="42249"/>
    <lineage>
        <taxon>Eukaryota</taxon>
        <taxon>Fungi</taxon>
        <taxon>Dikarya</taxon>
        <taxon>Ascomycota</taxon>
        <taxon>Pezizomycotina</taxon>
        <taxon>Pezizomycetes</taxon>
        <taxon>Pezizales</taxon>
        <taxon>Tuberaceae</taxon>
        <taxon>Tuber</taxon>
    </lineage>
</organism>
<feature type="compositionally biased region" description="Basic and acidic residues" evidence="10">
    <location>
        <begin position="4098"/>
        <end position="4112"/>
    </location>
</feature>
<evidence type="ECO:0000256" key="4">
    <source>
        <dbReference type="ARBA" id="ARBA00017143"/>
    </source>
</evidence>
<dbReference type="InterPro" id="IPR003593">
    <property type="entry name" value="AAA+_ATPase"/>
</dbReference>
<dbReference type="SUPFAM" id="SSF53300">
    <property type="entry name" value="vWA-like"/>
    <property type="match status" value="1"/>
</dbReference>
<keyword evidence="5 9" id="KW-0547">Nucleotide-binding</keyword>
<dbReference type="FunFam" id="3.40.50.300:FF:000582">
    <property type="entry name" value="Midasin"/>
    <property type="match status" value="1"/>
</dbReference>
<evidence type="ECO:0000313" key="12">
    <source>
        <dbReference type="EMBL" id="PWW78362.1"/>
    </source>
</evidence>
<dbReference type="GO" id="GO:0000027">
    <property type="term" value="P:ribosomal large subunit assembly"/>
    <property type="evidence" value="ECO:0007669"/>
    <property type="project" value="InterPro"/>
</dbReference>
<dbReference type="SMART" id="SM00382">
    <property type="entry name" value="AAA"/>
    <property type="match status" value="5"/>
</dbReference>
<feature type="region of interest" description="Disordered" evidence="10">
    <location>
        <begin position="3878"/>
        <end position="4214"/>
    </location>
</feature>
<evidence type="ECO:0000256" key="2">
    <source>
        <dbReference type="ARBA" id="ARBA00004642"/>
    </source>
</evidence>
<feature type="compositionally biased region" description="Acidic residues" evidence="10">
    <location>
        <begin position="4081"/>
        <end position="4097"/>
    </location>
</feature>
<evidence type="ECO:0000259" key="11">
    <source>
        <dbReference type="PROSITE" id="PS50234"/>
    </source>
</evidence>
<feature type="compositionally biased region" description="Gly residues" evidence="10">
    <location>
        <begin position="3887"/>
        <end position="3900"/>
    </location>
</feature>
<dbReference type="GO" id="GO:0016887">
    <property type="term" value="F:ATP hydrolysis activity"/>
    <property type="evidence" value="ECO:0007669"/>
    <property type="project" value="InterPro"/>
</dbReference>
<evidence type="ECO:0000256" key="5">
    <source>
        <dbReference type="ARBA" id="ARBA00022741"/>
    </source>
</evidence>
<comment type="function">
    <text evidence="9">Nuclear chaperone required for maturation and nuclear export of pre-60S ribosome subunits.</text>
</comment>
<reference evidence="12 13" key="1">
    <citation type="submission" date="2018-03" db="EMBL/GenBank/DDBJ databases">
        <title>Genomes of Pezizomycetes fungi and the evolution of truffles.</title>
        <authorList>
            <person name="Murat C."/>
            <person name="Payen T."/>
            <person name="Noel B."/>
            <person name="Kuo A."/>
            <person name="Martin F.M."/>
        </authorList>
    </citation>
    <scope>NUCLEOTIDE SEQUENCE [LARGE SCALE GENOMIC DNA]</scope>
    <source>
        <strain evidence="12">091103-1</strain>
    </source>
</reference>
<dbReference type="OrthoDB" id="5186at2759"/>
<evidence type="ECO:0000256" key="3">
    <source>
        <dbReference type="ARBA" id="ARBA00007188"/>
    </source>
</evidence>
<feature type="compositionally biased region" description="Acidic residues" evidence="10">
    <location>
        <begin position="4038"/>
        <end position="4057"/>
    </location>
</feature>
<dbReference type="Pfam" id="PF17865">
    <property type="entry name" value="AAA_lid_5"/>
    <property type="match status" value="1"/>
</dbReference>
<dbReference type="CDD" id="cd00267">
    <property type="entry name" value="ABC_ATPase"/>
    <property type="match status" value="1"/>
</dbReference>
<dbReference type="Gene3D" id="3.40.50.410">
    <property type="entry name" value="von Willebrand factor, type A domain"/>
    <property type="match status" value="1"/>
</dbReference>
<dbReference type="Pfam" id="PF07728">
    <property type="entry name" value="AAA_5"/>
    <property type="match status" value="8"/>
</dbReference>
<evidence type="ECO:0000256" key="8">
    <source>
        <dbReference type="ARBA" id="ARBA00023242"/>
    </source>
</evidence>
<dbReference type="PROSITE" id="PS00675">
    <property type="entry name" value="SIGMA54_INTERACT_1"/>
    <property type="match status" value="2"/>
</dbReference>